<protein>
    <submittedName>
        <fullName evidence="2">Uncharacterized protein</fullName>
    </submittedName>
</protein>
<evidence type="ECO:0000313" key="3">
    <source>
        <dbReference type="Proteomes" id="UP001381693"/>
    </source>
</evidence>
<feature type="chain" id="PRO_5043031003" evidence="1">
    <location>
        <begin position="17"/>
        <end position="122"/>
    </location>
</feature>
<feature type="signal peptide" evidence="1">
    <location>
        <begin position="1"/>
        <end position="16"/>
    </location>
</feature>
<reference evidence="2 3" key="1">
    <citation type="submission" date="2023-11" db="EMBL/GenBank/DDBJ databases">
        <title>Halocaridina rubra genome assembly.</title>
        <authorList>
            <person name="Smith C."/>
        </authorList>
    </citation>
    <scope>NUCLEOTIDE SEQUENCE [LARGE SCALE GENOMIC DNA]</scope>
    <source>
        <strain evidence="2">EP-1</strain>
        <tissue evidence="2">Whole</tissue>
    </source>
</reference>
<keyword evidence="1" id="KW-0732">Signal</keyword>
<evidence type="ECO:0000313" key="2">
    <source>
        <dbReference type="EMBL" id="KAK7087026.1"/>
    </source>
</evidence>
<evidence type="ECO:0000256" key="1">
    <source>
        <dbReference type="SAM" id="SignalP"/>
    </source>
</evidence>
<proteinExistence type="predicted"/>
<dbReference type="Proteomes" id="UP001381693">
    <property type="component" value="Unassembled WGS sequence"/>
</dbReference>
<organism evidence="2 3">
    <name type="scientific">Halocaridina rubra</name>
    <name type="common">Hawaiian red shrimp</name>
    <dbReference type="NCBI Taxonomy" id="373956"/>
    <lineage>
        <taxon>Eukaryota</taxon>
        <taxon>Metazoa</taxon>
        <taxon>Ecdysozoa</taxon>
        <taxon>Arthropoda</taxon>
        <taxon>Crustacea</taxon>
        <taxon>Multicrustacea</taxon>
        <taxon>Malacostraca</taxon>
        <taxon>Eumalacostraca</taxon>
        <taxon>Eucarida</taxon>
        <taxon>Decapoda</taxon>
        <taxon>Pleocyemata</taxon>
        <taxon>Caridea</taxon>
        <taxon>Atyoidea</taxon>
        <taxon>Atyidae</taxon>
        <taxon>Halocaridina</taxon>
    </lineage>
</organism>
<comment type="caution">
    <text evidence="2">The sequence shown here is derived from an EMBL/GenBank/DDBJ whole genome shotgun (WGS) entry which is preliminary data.</text>
</comment>
<dbReference type="EMBL" id="JAXCGZ010000018">
    <property type="protein sequence ID" value="KAK7087026.1"/>
    <property type="molecule type" value="Genomic_DNA"/>
</dbReference>
<keyword evidence="3" id="KW-1185">Reference proteome</keyword>
<sequence>MKTIVLILVLVAAASAQLGGVGQTGANSIGGAGAGRGAGGLASLFPQPRNWGPKVYGPGANNRFAFQPNPFQMERALAIANQVPGALIFLDVNGEIKFTDRFGREADIIHPSGIDLGELIEN</sequence>
<name>A0AAN9AHG8_HALRR</name>
<accession>A0AAN9AHG8</accession>
<dbReference type="AlphaFoldDB" id="A0AAN9AHG8"/>
<gene>
    <name evidence="2" type="ORF">SK128_004605</name>
</gene>